<protein>
    <recommendedName>
        <fullName evidence="5">L1 transposable element RRM domain-containing protein</fullName>
    </recommendedName>
</protein>
<feature type="coiled-coil region" evidence="1">
    <location>
        <begin position="126"/>
        <end position="174"/>
    </location>
</feature>
<reference evidence="3" key="1">
    <citation type="submission" date="2025-08" db="UniProtKB">
        <authorList>
            <consortium name="Ensembl"/>
        </authorList>
    </citation>
    <scope>IDENTIFICATION</scope>
</reference>
<dbReference type="Ensembl" id="ENSCCRT00015097319.1">
    <property type="protein sequence ID" value="ENSCCRP00015094263.1"/>
    <property type="gene ID" value="ENSCCRG00015038005.1"/>
</dbReference>
<organism evidence="3 4">
    <name type="scientific">Cyprinus carpio</name>
    <name type="common">Common carp</name>
    <dbReference type="NCBI Taxonomy" id="7962"/>
    <lineage>
        <taxon>Eukaryota</taxon>
        <taxon>Metazoa</taxon>
        <taxon>Chordata</taxon>
        <taxon>Craniata</taxon>
        <taxon>Vertebrata</taxon>
        <taxon>Euteleostomi</taxon>
        <taxon>Actinopterygii</taxon>
        <taxon>Neopterygii</taxon>
        <taxon>Teleostei</taxon>
        <taxon>Ostariophysi</taxon>
        <taxon>Cypriniformes</taxon>
        <taxon>Cyprinidae</taxon>
        <taxon>Cyprininae</taxon>
        <taxon>Cyprinus</taxon>
    </lineage>
</organism>
<evidence type="ECO:0000313" key="4">
    <source>
        <dbReference type="Proteomes" id="UP000694700"/>
    </source>
</evidence>
<sequence length="328" mass="36525">MEAPGQVNEQGQLPARGRGGRRRGGGVESRDALVLSGTFSPSSRNHRAIFSFYIKLRSGPAPSQQETRRGRTTAKGQPPTNQGNKDGGSSTEQSSLVQAVTDNLSAFLDEKFAHLESTLDTFTTRLEDNTKRITEAESRVSQTEDKVAELHNKISTLEKTVQSLSERAEDAENRSRWDNIHIIGLKEGAEGHQPVKFFETWLPKLLEIETKHGAIKINRAHRTLGPLKPNRARPVLIKLHNYSDKSKILAAAKKKECLAYKGSDILITQDLSEVREARRAYNDVCGQLIQRGVRFVMRYPANLCFNHNGSDHSFHSAQDALAYLNGLD</sequence>
<dbReference type="Gene3D" id="1.20.5.340">
    <property type="match status" value="1"/>
</dbReference>
<keyword evidence="1" id="KW-0175">Coiled coil</keyword>
<dbReference type="InterPro" id="IPR004244">
    <property type="entry name" value="Transposase_22"/>
</dbReference>
<feature type="region of interest" description="Disordered" evidence="2">
    <location>
        <begin position="1"/>
        <end position="29"/>
    </location>
</feature>
<dbReference type="PANTHER" id="PTHR11505">
    <property type="entry name" value="L1 TRANSPOSABLE ELEMENT-RELATED"/>
    <property type="match status" value="1"/>
</dbReference>
<evidence type="ECO:0000256" key="1">
    <source>
        <dbReference type="SAM" id="Coils"/>
    </source>
</evidence>
<name>A0A8C1ZRG9_CYPCA</name>
<dbReference type="Proteomes" id="UP000694700">
    <property type="component" value="Unplaced"/>
</dbReference>
<feature type="compositionally biased region" description="Polar residues" evidence="2">
    <location>
        <begin position="74"/>
        <end position="95"/>
    </location>
</feature>
<dbReference type="SUPFAM" id="SSF57997">
    <property type="entry name" value="Tropomyosin"/>
    <property type="match status" value="1"/>
</dbReference>
<dbReference type="Gene3D" id="3.30.70.1820">
    <property type="entry name" value="L1 transposable element, RRM domain"/>
    <property type="match status" value="1"/>
</dbReference>
<feature type="region of interest" description="Disordered" evidence="2">
    <location>
        <begin position="59"/>
        <end position="95"/>
    </location>
</feature>
<evidence type="ECO:0000313" key="3">
    <source>
        <dbReference type="Ensembl" id="ENSCCRP00015094263.1"/>
    </source>
</evidence>
<evidence type="ECO:0000256" key="2">
    <source>
        <dbReference type="SAM" id="MobiDB-lite"/>
    </source>
</evidence>
<dbReference type="AlphaFoldDB" id="A0A8C1ZRG9"/>
<proteinExistence type="predicted"/>
<accession>A0A8C1ZRG9</accession>
<evidence type="ECO:0008006" key="5">
    <source>
        <dbReference type="Google" id="ProtNLM"/>
    </source>
</evidence>